<evidence type="ECO:0000313" key="2">
    <source>
        <dbReference type="EMBL" id="MDZ5458216.1"/>
    </source>
</evidence>
<feature type="domain" description="Extensin-like C-terminal" evidence="1">
    <location>
        <begin position="59"/>
        <end position="231"/>
    </location>
</feature>
<accession>A0ABU5IGF3</accession>
<name>A0ABU5IGF3_9BURK</name>
<evidence type="ECO:0000259" key="1">
    <source>
        <dbReference type="Pfam" id="PF06904"/>
    </source>
</evidence>
<evidence type="ECO:0000313" key="3">
    <source>
        <dbReference type="Proteomes" id="UP001293718"/>
    </source>
</evidence>
<dbReference type="EMBL" id="JAXOJX010000027">
    <property type="protein sequence ID" value="MDZ5458216.1"/>
    <property type="molecule type" value="Genomic_DNA"/>
</dbReference>
<organism evidence="2 3">
    <name type="scientific">Azohydromonas lata</name>
    <dbReference type="NCBI Taxonomy" id="45677"/>
    <lineage>
        <taxon>Bacteria</taxon>
        <taxon>Pseudomonadati</taxon>
        <taxon>Pseudomonadota</taxon>
        <taxon>Betaproteobacteria</taxon>
        <taxon>Burkholderiales</taxon>
        <taxon>Sphaerotilaceae</taxon>
        <taxon>Azohydromonas</taxon>
    </lineage>
</organism>
<reference evidence="2 3" key="1">
    <citation type="submission" date="2023-11" db="EMBL/GenBank/DDBJ databases">
        <title>Draft genome of Azohydromonas lata strain H1 (DSM1123), a polyhydroxyalkanoate producer.</title>
        <authorList>
            <person name="Traversa D."/>
            <person name="D'Addabbo P."/>
            <person name="Pazzani C."/>
            <person name="Manzari C."/>
            <person name="Chiara M."/>
            <person name="Scrascia M."/>
        </authorList>
    </citation>
    <scope>NUCLEOTIDE SEQUENCE [LARGE SCALE GENOMIC DNA]</scope>
    <source>
        <strain evidence="2 3">H1</strain>
    </source>
</reference>
<comment type="caution">
    <text evidence="2">The sequence shown here is derived from an EMBL/GenBank/DDBJ whole genome shotgun (WGS) entry which is preliminary data.</text>
</comment>
<dbReference type="Proteomes" id="UP001293718">
    <property type="component" value="Unassembled WGS sequence"/>
</dbReference>
<dbReference type="RefSeq" id="WP_322466359.1">
    <property type="nucleotide sequence ID" value="NZ_JAXOJX010000027.1"/>
</dbReference>
<sequence length="231" mass="25095">MADFLRLAVLLLVLLALPSPQGPGGIPERWLPWAPLRIADKPNLLTPFKLSRLGRDAALCRAVLDEAPQLQATPVADREVGPDCRLTDAVRVTRTAFALETPFLLSCRGAVALALWETHVVQPAALELLDAPVARMQHLGSLACRDVAGRAGRRSRHAQADALDVAGFTLADGRRVSVLRDWRDAKSPAGRFLREVHRGGCRSFNGVLGPDYNAAHADHLHLEMGGGRFCR</sequence>
<dbReference type="InterPro" id="IPR009683">
    <property type="entry name" value="Extensin-like_C"/>
</dbReference>
<dbReference type="Pfam" id="PF06904">
    <property type="entry name" value="Extensin-like_C"/>
    <property type="match status" value="1"/>
</dbReference>
<proteinExistence type="predicted"/>
<keyword evidence="3" id="KW-1185">Reference proteome</keyword>
<gene>
    <name evidence="2" type="ORF">SM757_16700</name>
</gene>
<protein>
    <submittedName>
        <fullName evidence="2">Extensin family protein</fullName>
    </submittedName>
</protein>